<dbReference type="HOGENOM" id="CLU_025558_1_1_12"/>
<protein>
    <recommendedName>
        <fullName evidence="12">V-type ATP synthase subunit I</fullName>
    </recommendedName>
</protein>
<dbReference type="EMBL" id="ATFF01000006">
    <property type="protein sequence ID" value="EPF30659.1"/>
    <property type="molecule type" value="Genomic_DNA"/>
</dbReference>
<evidence type="ECO:0000313" key="10">
    <source>
        <dbReference type="EMBL" id="EPF30659.1"/>
    </source>
</evidence>
<evidence type="ECO:0000256" key="7">
    <source>
        <dbReference type="ARBA" id="ARBA00023136"/>
    </source>
</evidence>
<dbReference type="GO" id="GO:0051117">
    <property type="term" value="F:ATPase binding"/>
    <property type="evidence" value="ECO:0007669"/>
    <property type="project" value="TreeGrafter"/>
</dbReference>
<accession>S3L1M2</accession>
<feature type="transmembrane region" description="Helical" evidence="9">
    <location>
        <begin position="477"/>
        <end position="499"/>
    </location>
</feature>
<evidence type="ECO:0000256" key="1">
    <source>
        <dbReference type="ARBA" id="ARBA00004141"/>
    </source>
</evidence>
<evidence type="ECO:0000313" key="11">
    <source>
        <dbReference type="Proteomes" id="UP000014541"/>
    </source>
</evidence>
<feature type="region of interest" description="Disordered" evidence="8">
    <location>
        <begin position="172"/>
        <end position="210"/>
    </location>
</feature>
<dbReference type="RefSeq" id="WP_016525270.1">
    <property type="nucleotide sequence ID" value="NZ_KE332518.1"/>
</dbReference>
<dbReference type="GO" id="GO:0007035">
    <property type="term" value="P:vacuolar acidification"/>
    <property type="evidence" value="ECO:0007669"/>
    <property type="project" value="TreeGrafter"/>
</dbReference>
<dbReference type="GO" id="GO:0033179">
    <property type="term" value="C:proton-transporting V-type ATPase, V0 domain"/>
    <property type="evidence" value="ECO:0007669"/>
    <property type="project" value="InterPro"/>
</dbReference>
<reference evidence="10 11" key="1">
    <citation type="submission" date="2013-04" db="EMBL/GenBank/DDBJ databases">
        <title>The Genome Sequence of Treponema maltophilum ATCC 51939.</title>
        <authorList>
            <consortium name="The Broad Institute Genomics Platform"/>
            <person name="Earl A."/>
            <person name="Ward D."/>
            <person name="Feldgarden M."/>
            <person name="Gevers D."/>
            <person name="Leonetti C."/>
            <person name="Blanton J.M."/>
            <person name="Dewhirst F.E."/>
            <person name="Izard J."/>
            <person name="Walker B."/>
            <person name="Young S."/>
            <person name="Zeng Q."/>
            <person name="Gargeya S."/>
            <person name="Fitzgerald M."/>
            <person name="Haas B."/>
            <person name="Abouelleil A."/>
            <person name="Allen A.W."/>
            <person name="Alvarado L."/>
            <person name="Arachchi H.M."/>
            <person name="Berlin A.M."/>
            <person name="Chapman S.B."/>
            <person name="Gainer-Dewar J."/>
            <person name="Goldberg J."/>
            <person name="Griggs A."/>
            <person name="Gujja S."/>
            <person name="Hansen M."/>
            <person name="Howarth C."/>
            <person name="Imamovic A."/>
            <person name="Ireland A."/>
            <person name="Larimer J."/>
            <person name="McCowan C."/>
            <person name="Murphy C."/>
            <person name="Pearson M."/>
            <person name="Poon T.W."/>
            <person name="Priest M."/>
            <person name="Roberts A."/>
            <person name="Saif S."/>
            <person name="Shea T."/>
            <person name="Sisk P."/>
            <person name="Sykes S."/>
            <person name="Wortman J."/>
            <person name="Nusbaum C."/>
            <person name="Birren B."/>
        </authorList>
    </citation>
    <scope>NUCLEOTIDE SEQUENCE [LARGE SCALE GENOMIC DNA]</scope>
    <source>
        <strain evidence="10 11">ATCC 51939</strain>
    </source>
</reference>
<evidence type="ECO:0000256" key="5">
    <source>
        <dbReference type="ARBA" id="ARBA00022989"/>
    </source>
</evidence>
<keyword evidence="11" id="KW-1185">Reference proteome</keyword>
<dbReference type="eggNOG" id="COG1269">
    <property type="taxonomic scope" value="Bacteria"/>
</dbReference>
<dbReference type="PANTHER" id="PTHR11629">
    <property type="entry name" value="VACUOLAR PROTON ATPASES"/>
    <property type="match status" value="1"/>
</dbReference>
<keyword evidence="7 9" id="KW-0472">Membrane</keyword>
<comment type="similarity">
    <text evidence="2">Belongs to the V-ATPase 116 kDa subunit family.</text>
</comment>
<feature type="transmembrane region" description="Helical" evidence="9">
    <location>
        <begin position="559"/>
        <end position="578"/>
    </location>
</feature>
<evidence type="ECO:0000256" key="3">
    <source>
        <dbReference type="ARBA" id="ARBA00022448"/>
    </source>
</evidence>
<dbReference type="AlphaFoldDB" id="S3L1M2"/>
<dbReference type="PATRIC" id="fig|1125699.3.peg.1002"/>
<evidence type="ECO:0000256" key="4">
    <source>
        <dbReference type="ARBA" id="ARBA00022692"/>
    </source>
</evidence>
<evidence type="ECO:0000256" key="8">
    <source>
        <dbReference type="SAM" id="MobiDB-lite"/>
    </source>
</evidence>
<comment type="subcellular location">
    <subcellularLocation>
        <location evidence="1">Membrane</location>
        <topology evidence="1">Multi-pass membrane protein</topology>
    </subcellularLocation>
</comment>
<keyword evidence="3" id="KW-0813">Transport</keyword>
<keyword evidence="5 9" id="KW-1133">Transmembrane helix</keyword>
<evidence type="ECO:0008006" key="12">
    <source>
        <dbReference type="Google" id="ProtNLM"/>
    </source>
</evidence>
<dbReference type="OrthoDB" id="9803814at2"/>
<feature type="transmembrane region" description="Helical" evidence="9">
    <location>
        <begin position="598"/>
        <end position="623"/>
    </location>
</feature>
<evidence type="ECO:0000256" key="9">
    <source>
        <dbReference type="SAM" id="Phobius"/>
    </source>
</evidence>
<dbReference type="GO" id="GO:0016471">
    <property type="term" value="C:vacuolar proton-transporting V-type ATPase complex"/>
    <property type="evidence" value="ECO:0007669"/>
    <property type="project" value="TreeGrafter"/>
</dbReference>
<feature type="transmembrane region" description="Helical" evidence="9">
    <location>
        <begin position="361"/>
        <end position="378"/>
    </location>
</feature>
<dbReference type="PANTHER" id="PTHR11629:SF63">
    <property type="entry name" value="V-TYPE PROTON ATPASE SUBUNIT A"/>
    <property type="match status" value="1"/>
</dbReference>
<dbReference type="InterPro" id="IPR002490">
    <property type="entry name" value="V-ATPase_116kDa_su"/>
</dbReference>
<feature type="transmembrane region" description="Helical" evidence="9">
    <location>
        <begin position="519"/>
        <end position="538"/>
    </location>
</feature>
<evidence type="ECO:0000256" key="6">
    <source>
        <dbReference type="ARBA" id="ARBA00023065"/>
    </source>
</evidence>
<comment type="caution">
    <text evidence="10">The sequence shown here is derived from an EMBL/GenBank/DDBJ whole genome shotgun (WGS) entry which is preliminary data.</text>
</comment>
<feature type="compositionally biased region" description="Polar residues" evidence="8">
    <location>
        <begin position="172"/>
        <end position="181"/>
    </location>
</feature>
<name>S3L1M2_TREMA</name>
<organism evidence="10 11">
    <name type="scientific">Treponema maltophilum ATCC 51939</name>
    <dbReference type="NCBI Taxonomy" id="1125699"/>
    <lineage>
        <taxon>Bacteria</taxon>
        <taxon>Pseudomonadati</taxon>
        <taxon>Spirochaetota</taxon>
        <taxon>Spirochaetia</taxon>
        <taxon>Spirochaetales</taxon>
        <taxon>Treponemataceae</taxon>
        <taxon>Treponema</taxon>
    </lineage>
</organism>
<dbReference type="Proteomes" id="UP000014541">
    <property type="component" value="Unassembled WGS sequence"/>
</dbReference>
<evidence type="ECO:0000256" key="2">
    <source>
        <dbReference type="ARBA" id="ARBA00009904"/>
    </source>
</evidence>
<dbReference type="GO" id="GO:0046961">
    <property type="term" value="F:proton-transporting ATPase activity, rotational mechanism"/>
    <property type="evidence" value="ECO:0007669"/>
    <property type="project" value="InterPro"/>
</dbReference>
<sequence length="655" mass="71660">MIVPMKKISLVVLDSERKTALQKLRKLGLVHVEPIEGKGENFTNLKNDCEKLRLAHAAVSEVKPKPAKSAQKPLTLDEALVQAASIVSMSAEHKDLEDKILAAKTELERLKLWGGVNPSDLAFLKSKGIDLALYEIATDKYTSLDENVKTIFVNRDKNITRFLLIESDAPNNASAAGNTESAEAAKTAENPAQKASLPPEAYAVPLPPSSTQELEDDIERFGAQKKRIAEQIASAAVYADALKNSGALLEKTLEFENLYSGMEREEEGKHALSWLSGFIPSSDLAKLQTAAKEENWALAIDDPAEDDAVPTKLKNNKLVGLIYPLSDFLDVVPGYREYDISGWFLLFFSIFFGMIFGDAGYGALMVLMSVVMLIAGLIKRKAPKSETGLLFVLGLATMVWGTLTCSWFGIPVDKLPPVLVSLAFKPFSSAYAAQSAENNRWVVQNIQIFCFALALFHLSVAHLKSIVRNIGEKSVKFLGDLGALFMLWGMFYVVLNMVVDNQRFPFDMPIPFAPLSQYPVMYPVAAFVGGGFALSFVFSNYNGSIKESILESLKNLISVLLGVVNVFSDIVSYIRLWAVGLAGAAISSTVNTMAGPMLGGFLIFAAVLLLVFGHGLNLILNVLSVIVHGVRLNTLEFSNHLGMVWAGFKYKPFKE</sequence>
<feature type="transmembrane region" description="Helical" evidence="9">
    <location>
        <begin position="390"/>
        <end position="410"/>
    </location>
</feature>
<dbReference type="STRING" id="1125699.HMPREF9194_00978"/>
<keyword evidence="6" id="KW-0406">Ion transport</keyword>
<proteinExistence type="inferred from homology"/>
<keyword evidence="4 9" id="KW-0812">Transmembrane</keyword>
<gene>
    <name evidence="10" type="ORF">HMPREF9194_00978</name>
</gene>
<feature type="transmembrane region" description="Helical" evidence="9">
    <location>
        <begin position="446"/>
        <end position="465"/>
    </location>
</feature>